<evidence type="ECO:0000256" key="9">
    <source>
        <dbReference type="ARBA" id="ARBA00023172"/>
    </source>
</evidence>
<dbReference type="PANTHER" id="PTHR12604:SF2">
    <property type="entry name" value="X-RAY REPAIR CROSS-COMPLEMENTING PROTEIN 6"/>
    <property type="match status" value="1"/>
</dbReference>
<evidence type="ECO:0000256" key="5">
    <source>
        <dbReference type="ARBA" id="ARBA00022801"/>
    </source>
</evidence>
<dbReference type="PIRSF" id="PIRSF003033">
    <property type="entry name" value="Ku70"/>
    <property type="match status" value="1"/>
</dbReference>
<keyword evidence="5" id="KW-0378">Hydrolase</keyword>
<dbReference type="CDD" id="cd00788">
    <property type="entry name" value="KU70"/>
    <property type="match status" value="1"/>
</dbReference>
<evidence type="ECO:0000256" key="12">
    <source>
        <dbReference type="PIRSR" id="PIRSR003033-1"/>
    </source>
</evidence>
<dbReference type="Pfam" id="PF03730">
    <property type="entry name" value="Ku_C"/>
    <property type="match status" value="1"/>
</dbReference>
<dbReference type="Pfam" id="PF02037">
    <property type="entry name" value="SAP"/>
    <property type="match status" value="1"/>
</dbReference>
<dbReference type="InterPro" id="IPR047087">
    <property type="entry name" value="KU70_core_dom"/>
</dbReference>
<feature type="domain" description="SAP" evidence="14">
    <location>
        <begin position="549"/>
        <end position="583"/>
    </location>
</feature>
<dbReference type="GO" id="GO:0006310">
    <property type="term" value="P:DNA recombination"/>
    <property type="evidence" value="ECO:0007669"/>
    <property type="project" value="UniProtKB-KW"/>
</dbReference>
<evidence type="ECO:0000256" key="11">
    <source>
        <dbReference type="ARBA" id="ARBA00023242"/>
    </source>
</evidence>
<dbReference type="GO" id="GO:0043564">
    <property type="term" value="C:Ku70:Ku80 complex"/>
    <property type="evidence" value="ECO:0007669"/>
    <property type="project" value="InterPro"/>
</dbReference>
<dbReference type="Pfam" id="PF03731">
    <property type="entry name" value="Ku_N"/>
    <property type="match status" value="1"/>
</dbReference>
<dbReference type="InterPro" id="IPR036465">
    <property type="entry name" value="vWFA_dom_sf"/>
</dbReference>
<dbReference type="InterPro" id="IPR003034">
    <property type="entry name" value="SAP_dom"/>
</dbReference>
<keyword evidence="11" id="KW-0539">Nucleus</keyword>
<dbReference type="InterPro" id="IPR005161">
    <property type="entry name" value="Ku_N"/>
</dbReference>
<sequence length="583" mass="67320">PFSVVDHKYAGRDSLIFLVDASKAMFESYEDEEAFTPFDMTMQCIRNVYTSKIISSDRDLLSVVFYGTEKNKNSADFKHVYVLQELDNPGAKRILELDKYRGDQGQILFRETFGHNADYSLGEALWACSNLFSDVRVRMSHKRIMLFTNEDNPHANDSAKAKLARTRAGDLRDTGIILDLMHLKKSGGFDISLFYRDIINEAEDEDLGIQPHESGKLEHLLKKVRAKETRKRALVRLNLYLSKDLSLTVGVYSLLQKAHKPYPVKLYRETNEPIKTKTRMFNGKTGSLLLPSDTKRAQMYGNRQIVLEKEETEELKRFESPGLVLIGFKPLSMLKEHHYIRPSQFIYPEEFLVNGSTTLFNALLMKCLEREVLALCRYTPRRNVPPRFVALVPQEEELDEQKVQIAPPGFHLIFLPYADDKRKVDFTEKVPANREQIDKMKEIIQKLRFKYRTDSFENPVLQQHLFSYAHSFFERANLSLLPVPKAEEMSRRLGNLVEEFKQLVYPPDYDPERKAVKRKQGDDDGQTEKKPKAEISRDELRSHVQKGTLGKLTVPVLKDACRLCGLRSGGKKQELMDALTEHF</sequence>
<dbReference type="Pfam" id="PF02735">
    <property type="entry name" value="Ku"/>
    <property type="match status" value="1"/>
</dbReference>
<feature type="active site" description="Schiff-base intermediate with DNA; for 5'-deoxyribose-5-phosphate lyase activity" evidence="12">
    <location>
        <position position="8"/>
    </location>
</feature>
<dbReference type="Gene3D" id="1.10.720.30">
    <property type="entry name" value="SAP domain"/>
    <property type="match status" value="1"/>
</dbReference>
<dbReference type="GO" id="GO:0005524">
    <property type="term" value="F:ATP binding"/>
    <property type="evidence" value="ECO:0007669"/>
    <property type="project" value="UniProtKB-KW"/>
</dbReference>
<evidence type="ECO:0000256" key="2">
    <source>
        <dbReference type="ARBA" id="ARBA00005240"/>
    </source>
</evidence>
<dbReference type="InterPro" id="IPR036361">
    <property type="entry name" value="SAP_dom_sf"/>
</dbReference>
<keyword evidence="10" id="KW-0234">DNA repair</keyword>
<comment type="similarity">
    <text evidence="2">Belongs to the ku70 family.</text>
</comment>
<evidence type="ECO:0000313" key="15">
    <source>
        <dbReference type="EMBL" id="KFV75750.1"/>
    </source>
</evidence>
<keyword evidence="9" id="KW-0233">DNA recombination</keyword>
<dbReference type="NCBIfam" id="TIGR00578">
    <property type="entry name" value="ku70"/>
    <property type="match status" value="1"/>
</dbReference>
<evidence type="ECO:0000256" key="7">
    <source>
        <dbReference type="ARBA" id="ARBA00022840"/>
    </source>
</evidence>
<reference evidence="15 16" key="1">
    <citation type="submission" date="2014-04" db="EMBL/GenBank/DDBJ databases">
        <title>Genome evolution of avian class.</title>
        <authorList>
            <person name="Zhang G."/>
            <person name="Li C."/>
        </authorList>
    </citation>
    <scope>NUCLEOTIDE SEQUENCE [LARGE SCALE GENOMIC DNA]</scope>
    <source>
        <strain evidence="15">BGI_N308</strain>
    </source>
</reference>
<dbReference type="SMART" id="SM00559">
    <property type="entry name" value="Ku78"/>
    <property type="match status" value="1"/>
</dbReference>
<keyword evidence="16" id="KW-1185">Reference proteome</keyword>
<dbReference type="GO" id="GO:0042162">
    <property type="term" value="F:telomeric DNA binding"/>
    <property type="evidence" value="ECO:0007669"/>
    <property type="project" value="InterPro"/>
</dbReference>
<dbReference type="GO" id="GO:0003684">
    <property type="term" value="F:damaged DNA binding"/>
    <property type="evidence" value="ECO:0007669"/>
    <property type="project" value="InterPro"/>
</dbReference>
<evidence type="ECO:0000256" key="4">
    <source>
        <dbReference type="ARBA" id="ARBA00022763"/>
    </source>
</evidence>
<dbReference type="GO" id="GO:0000723">
    <property type="term" value="P:telomere maintenance"/>
    <property type="evidence" value="ECO:0007669"/>
    <property type="project" value="InterPro"/>
</dbReference>
<dbReference type="SUPFAM" id="SSF100939">
    <property type="entry name" value="SPOC domain-like"/>
    <property type="match status" value="1"/>
</dbReference>
<evidence type="ECO:0000256" key="13">
    <source>
        <dbReference type="SAM" id="MobiDB-lite"/>
    </source>
</evidence>
<comment type="subcellular location">
    <subcellularLocation>
        <location evidence="1">Nucleus</location>
    </subcellularLocation>
</comment>
<dbReference type="FunFam" id="2.40.290.10:FF:000010">
    <property type="entry name" value="X-ray repair cross-complementing protein 6"/>
    <property type="match status" value="1"/>
</dbReference>
<dbReference type="InterPro" id="IPR016194">
    <property type="entry name" value="SPOC-like_C_dom_sf"/>
</dbReference>
<accession>A0A093H8L1</accession>
<keyword evidence="3" id="KW-0547">Nucleotide-binding</keyword>
<dbReference type="CDD" id="cd01458">
    <property type="entry name" value="vWA_ku"/>
    <property type="match status" value="1"/>
</dbReference>
<keyword evidence="4" id="KW-0227">DNA damage</keyword>
<proteinExistence type="inferred from homology"/>
<dbReference type="PANTHER" id="PTHR12604">
    <property type="entry name" value="KU AUTOANTIGEN DNA HELICASE"/>
    <property type="match status" value="1"/>
</dbReference>
<dbReference type="FunFam" id="1.10.720.30:FF:000007">
    <property type="entry name" value="X-ray repair cross complementing 6"/>
    <property type="match status" value="1"/>
</dbReference>
<protein>
    <submittedName>
        <fullName evidence="15">X-ray repair cross-complementing protein 5</fullName>
    </submittedName>
</protein>
<keyword evidence="6" id="KW-0347">Helicase</keyword>
<keyword evidence="7" id="KW-0067">ATP-binding</keyword>
<dbReference type="Gene3D" id="3.40.50.410">
    <property type="entry name" value="von Willebrand factor, type A domain"/>
    <property type="match status" value="1"/>
</dbReference>
<dbReference type="Gene3D" id="4.10.970.10">
    <property type="entry name" value="Ku70, bridge and pillars"/>
    <property type="match status" value="1"/>
</dbReference>
<evidence type="ECO:0000259" key="14">
    <source>
        <dbReference type="PROSITE" id="PS50800"/>
    </source>
</evidence>
<evidence type="ECO:0000256" key="10">
    <source>
        <dbReference type="ARBA" id="ARBA00023204"/>
    </source>
</evidence>
<dbReference type="InterPro" id="IPR006165">
    <property type="entry name" value="Ku70"/>
</dbReference>
<dbReference type="InterPro" id="IPR027388">
    <property type="entry name" value="Ku70_bridge/pillars_dom_sf"/>
</dbReference>
<dbReference type="SUPFAM" id="SSF53300">
    <property type="entry name" value="vWA-like"/>
    <property type="match status" value="1"/>
</dbReference>
<dbReference type="AlphaFoldDB" id="A0A093H8L1"/>
<dbReference type="GO" id="GO:0016787">
    <property type="term" value="F:hydrolase activity"/>
    <property type="evidence" value="ECO:0007669"/>
    <property type="project" value="UniProtKB-KW"/>
</dbReference>
<organism evidence="15 16">
    <name type="scientific">Struthio camelus australis</name>
    <dbReference type="NCBI Taxonomy" id="441894"/>
    <lineage>
        <taxon>Eukaryota</taxon>
        <taxon>Metazoa</taxon>
        <taxon>Chordata</taxon>
        <taxon>Craniata</taxon>
        <taxon>Vertebrata</taxon>
        <taxon>Euteleostomi</taxon>
        <taxon>Archelosauria</taxon>
        <taxon>Archosauria</taxon>
        <taxon>Dinosauria</taxon>
        <taxon>Saurischia</taxon>
        <taxon>Theropoda</taxon>
        <taxon>Coelurosauria</taxon>
        <taxon>Aves</taxon>
        <taxon>Palaeognathae</taxon>
        <taxon>Struthioniformes</taxon>
        <taxon>Struthionidae</taxon>
        <taxon>Struthio</taxon>
    </lineage>
</organism>
<dbReference type="Proteomes" id="UP000053584">
    <property type="component" value="Unassembled WGS sequence"/>
</dbReference>
<dbReference type="FunFam" id="3.40.50.410:FF:000031">
    <property type="entry name" value="X-ray repair cross-complementing protein 6 isoform X1"/>
    <property type="match status" value="1"/>
</dbReference>
<evidence type="ECO:0000256" key="6">
    <source>
        <dbReference type="ARBA" id="ARBA00022806"/>
    </source>
</evidence>
<gene>
    <name evidence="15" type="ORF">N308_03324</name>
</gene>
<feature type="non-terminal residue" evidence="15">
    <location>
        <position position="1"/>
    </location>
</feature>
<evidence type="ECO:0000313" key="16">
    <source>
        <dbReference type="Proteomes" id="UP000053584"/>
    </source>
</evidence>
<dbReference type="GO" id="GO:0006303">
    <property type="term" value="P:double-strand break repair via nonhomologous end joining"/>
    <property type="evidence" value="ECO:0007669"/>
    <property type="project" value="InterPro"/>
</dbReference>
<dbReference type="GO" id="GO:0003678">
    <property type="term" value="F:DNA helicase activity"/>
    <property type="evidence" value="ECO:0007669"/>
    <property type="project" value="InterPro"/>
</dbReference>
<dbReference type="SMART" id="SM00513">
    <property type="entry name" value="SAP"/>
    <property type="match status" value="1"/>
</dbReference>
<evidence type="ECO:0000256" key="1">
    <source>
        <dbReference type="ARBA" id="ARBA00004123"/>
    </source>
</evidence>
<dbReference type="InterPro" id="IPR006164">
    <property type="entry name" value="DNA_bd_Ku70/Ku80"/>
</dbReference>
<keyword evidence="8" id="KW-0238">DNA-binding</keyword>
<dbReference type="GO" id="GO:0003690">
    <property type="term" value="F:double-stranded DNA binding"/>
    <property type="evidence" value="ECO:0007669"/>
    <property type="project" value="TreeGrafter"/>
</dbReference>
<dbReference type="FunFam" id="4.10.970.10:FF:000001">
    <property type="entry name" value="X-ray repair cross-complementing protein 6 isoform X1"/>
    <property type="match status" value="1"/>
</dbReference>
<name>A0A093H8L1_STRCA</name>
<dbReference type="PROSITE" id="PS50800">
    <property type="entry name" value="SAP"/>
    <property type="match status" value="1"/>
</dbReference>
<feature type="non-terminal residue" evidence="15">
    <location>
        <position position="583"/>
    </location>
</feature>
<dbReference type="SUPFAM" id="SSF68906">
    <property type="entry name" value="SAP domain"/>
    <property type="match status" value="1"/>
</dbReference>
<dbReference type="Gene3D" id="2.40.290.10">
    <property type="match status" value="1"/>
</dbReference>
<evidence type="ECO:0000256" key="3">
    <source>
        <dbReference type="ARBA" id="ARBA00022741"/>
    </source>
</evidence>
<evidence type="ECO:0000256" key="8">
    <source>
        <dbReference type="ARBA" id="ARBA00023125"/>
    </source>
</evidence>
<dbReference type="InterPro" id="IPR005160">
    <property type="entry name" value="Ku_C"/>
</dbReference>
<dbReference type="EMBL" id="KL205872">
    <property type="protein sequence ID" value="KFV75750.1"/>
    <property type="molecule type" value="Genomic_DNA"/>
</dbReference>
<dbReference type="Gene3D" id="1.10.1600.10">
    <property type="match status" value="1"/>
</dbReference>
<feature type="region of interest" description="Disordered" evidence="13">
    <location>
        <begin position="511"/>
        <end position="541"/>
    </location>
</feature>